<dbReference type="AlphaFoldDB" id="A0A914PI38"/>
<sequence length="196" mass="21889">MTIFKRAAHNLVSENCEENEKLHSWNKISTFTTLNEDSKKRWKNENTLKSTLSLHIEAYENSIEAAASDLFGDENVEGLKKEKFRSIKTSKRCFNDSLKSRNPFEFPRQQDADKNGNQPLKDKPEVMQFKASQQLLGSTQPTLPQQIGNNDGNTVQPQMALGLSTAAAAAAAVSLPVSSHSEKKDKIFSLKFLASE</sequence>
<dbReference type="WBParaSite" id="PDA_v2.g17521.t1">
    <property type="protein sequence ID" value="PDA_v2.g17521.t1"/>
    <property type="gene ID" value="PDA_v2.g17521"/>
</dbReference>
<dbReference type="Proteomes" id="UP000887578">
    <property type="component" value="Unplaced"/>
</dbReference>
<organism evidence="2 3">
    <name type="scientific">Panagrolaimus davidi</name>
    <dbReference type="NCBI Taxonomy" id="227884"/>
    <lineage>
        <taxon>Eukaryota</taxon>
        <taxon>Metazoa</taxon>
        <taxon>Ecdysozoa</taxon>
        <taxon>Nematoda</taxon>
        <taxon>Chromadorea</taxon>
        <taxon>Rhabditida</taxon>
        <taxon>Tylenchina</taxon>
        <taxon>Panagrolaimomorpha</taxon>
        <taxon>Panagrolaimoidea</taxon>
        <taxon>Panagrolaimidae</taxon>
        <taxon>Panagrolaimus</taxon>
    </lineage>
</organism>
<accession>A0A914PI38</accession>
<feature type="compositionally biased region" description="Basic and acidic residues" evidence="1">
    <location>
        <begin position="108"/>
        <end position="122"/>
    </location>
</feature>
<evidence type="ECO:0000313" key="2">
    <source>
        <dbReference type="Proteomes" id="UP000887578"/>
    </source>
</evidence>
<feature type="region of interest" description="Disordered" evidence="1">
    <location>
        <begin position="99"/>
        <end position="122"/>
    </location>
</feature>
<protein>
    <submittedName>
        <fullName evidence="3">Uncharacterized protein</fullName>
    </submittedName>
</protein>
<proteinExistence type="predicted"/>
<evidence type="ECO:0000313" key="3">
    <source>
        <dbReference type="WBParaSite" id="PDA_v2.g17521.t1"/>
    </source>
</evidence>
<reference evidence="3" key="1">
    <citation type="submission" date="2022-11" db="UniProtKB">
        <authorList>
            <consortium name="WormBaseParasite"/>
        </authorList>
    </citation>
    <scope>IDENTIFICATION</scope>
</reference>
<name>A0A914PI38_9BILA</name>
<evidence type="ECO:0000256" key="1">
    <source>
        <dbReference type="SAM" id="MobiDB-lite"/>
    </source>
</evidence>
<keyword evidence="2" id="KW-1185">Reference proteome</keyword>